<evidence type="ECO:0000313" key="1">
    <source>
        <dbReference type="EMBL" id="AGF78293.1"/>
    </source>
</evidence>
<dbReference type="STRING" id="1167006.UWK_01735"/>
<dbReference type="RefSeq" id="WP_015403984.1">
    <property type="nucleotide sequence ID" value="NC_020304.1"/>
</dbReference>
<sequence length="330" mass="38563">MDTLEIAHTGAACLANLIQKNGSFKYRYDSQEARPLKGYNVLRHAGAVWAMLDVYRDVSDKKILDCCRQATHYLLDTYLRFYRSYNNACICENNTIKLGGNALSTLALVSLFETTQDPFLLTIAERLAQFMVDQRMENNGLVHKRYFKSGKISKFHSMYYTGEALFALVALYRLTQQKYWYDAVRKIENELAPEDYGVKEQSHWMLYFLELLSNYEVSSLYYHHAEKIVLHILDNPEYLSWERSTPIACRSEGLLAFLRLKRPDTIDDKTLCERCIEQIKYNLNKQLGFRLPDGSFVRGGHDRRKNEVRIDYIQHNISSFLHFSRLGLEL</sequence>
<reference evidence="2" key="1">
    <citation type="journal article" date="2013" name="Stand. Genomic Sci.">
        <title>Complete genome sequence of Desulfocapsa sulfexigens, a marine deltaproteobacterium specialized in disproportionating inorganic sulfur compounds.</title>
        <authorList>
            <person name="Finster K.W."/>
            <person name="Kjeldsen K.U."/>
            <person name="Kube M."/>
            <person name="Reinhardt R."/>
            <person name="Mussmann M."/>
            <person name="Amann R."/>
            <person name="Schreiber L."/>
        </authorList>
    </citation>
    <scope>NUCLEOTIDE SEQUENCE [LARGE SCALE GENOMIC DNA]</scope>
    <source>
        <strain evidence="2">DSM 10523 / SB164P1</strain>
    </source>
</reference>
<dbReference type="eggNOG" id="COG1331">
    <property type="taxonomic scope" value="Bacteria"/>
</dbReference>
<evidence type="ECO:0008006" key="3">
    <source>
        <dbReference type="Google" id="ProtNLM"/>
    </source>
</evidence>
<name>M1P479_DESSD</name>
<dbReference type="GO" id="GO:0005975">
    <property type="term" value="P:carbohydrate metabolic process"/>
    <property type="evidence" value="ECO:0007669"/>
    <property type="project" value="InterPro"/>
</dbReference>
<dbReference type="SUPFAM" id="SSF48208">
    <property type="entry name" value="Six-hairpin glycosidases"/>
    <property type="match status" value="1"/>
</dbReference>
<dbReference type="EMBL" id="CP003985">
    <property type="protein sequence ID" value="AGF78293.1"/>
    <property type="molecule type" value="Genomic_DNA"/>
</dbReference>
<dbReference type="Gene3D" id="1.50.10.20">
    <property type="match status" value="1"/>
</dbReference>
<evidence type="ECO:0000313" key="2">
    <source>
        <dbReference type="Proteomes" id="UP000011721"/>
    </source>
</evidence>
<keyword evidence="2" id="KW-1185">Reference proteome</keyword>
<organism evidence="1 2">
    <name type="scientific">Desulfocapsa sulfexigens (strain DSM 10523 / SB164P1)</name>
    <dbReference type="NCBI Taxonomy" id="1167006"/>
    <lineage>
        <taxon>Bacteria</taxon>
        <taxon>Pseudomonadati</taxon>
        <taxon>Thermodesulfobacteriota</taxon>
        <taxon>Desulfobulbia</taxon>
        <taxon>Desulfobulbales</taxon>
        <taxon>Desulfocapsaceae</taxon>
        <taxon>Desulfocapsa</taxon>
    </lineage>
</organism>
<dbReference type="OrthoDB" id="5485052at2"/>
<dbReference type="AlphaFoldDB" id="M1P479"/>
<dbReference type="KEGG" id="dsf:UWK_01735"/>
<protein>
    <recommendedName>
        <fullName evidence="3">D-glucuronyl C5-epimerase</fullName>
    </recommendedName>
</protein>
<gene>
    <name evidence="1" type="ordered locus">UWK_01735</name>
</gene>
<proteinExistence type="predicted"/>
<dbReference type="HOGENOM" id="CLU_841273_0_0_7"/>
<dbReference type="Proteomes" id="UP000011721">
    <property type="component" value="Chromosome"/>
</dbReference>
<accession>M1P479</accession>
<dbReference type="InterPro" id="IPR008928">
    <property type="entry name" value="6-hairpin_glycosidase_sf"/>
</dbReference>